<sequence>MSLDEAAQRAGIADTRKKTAGERLEDWETGEEIPARTQVTKLAKAYYRPVLTFYMRRPPRQAEPIHDFRTLADQAVDEDGNVLQALVRRMRARQQEVIGLLTEEAEGVEPLPFVGRFQNPTSPEVVAADIRQVLDLDFGSQRALRDRDTLFRVLRQKAEEAGVFVLLQGDLGSHHTAIEPEAFRGLALADPIAPFVIINSNDAKAAHTFTLLHELAHIWAGATGISNLSPFTGREDTQNLEAFCNRVATEFLMPKFFFLEAWRQVRDQGLREAIETLATEFSISRAAVAHRLWKLGQIEDDDWWERYRAYQAEWKQHRDRLRAREGGPTYHTTKRSQLGSALIRTVLGAVDAGAITYTRASRILGVNAKNFDGLRAGLG</sequence>
<dbReference type="InterPro" id="IPR052345">
    <property type="entry name" value="Rad_response_metalloprotease"/>
</dbReference>
<organism evidence="3 4">
    <name type="scientific">Ectothiorhodospira mobilis</name>
    <dbReference type="NCBI Taxonomy" id="195064"/>
    <lineage>
        <taxon>Bacteria</taxon>
        <taxon>Pseudomonadati</taxon>
        <taxon>Pseudomonadota</taxon>
        <taxon>Gammaproteobacteria</taxon>
        <taxon>Chromatiales</taxon>
        <taxon>Ectothiorhodospiraceae</taxon>
        <taxon>Ectothiorhodospira</taxon>
    </lineage>
</organism>
<feature type="compositionally biased region" description="Basic and acidic residues" evidence="1">
    <location>
        <begin position="14"/>
        <end position="25"/>
    </location>
</feature>
<dbReference type="Proteomes" id="UP000199556">
    <property type="component" value="Unassembled WGS sequence"/>
</dbReference>
<dbReference type="EMBL" id="FOUO01000011">
    <property type="protein sequence ID" value="SFM57956.1"/>
    <property type="molecule type" value="Genomic_DNA"/>
</dbReference>
<dbReference type="PANTHER" id="PTHR43236:SF2">
    <property type="entry name" value="BLL0069 PROTEIN"/>
    <property type="match status" value="1"/>
</dbReference>
<gene>
    <name evidence="3" type="ORF">SAMN05421721_11150</name>
</gene>
<feature type="region of interest" description="Disordered" evidence="1">
    <location>
        <begin position="1"/>
        <end position="25"/>
    </location>
</feature>
<dbReference type="STRING" id="195064.SAMN05421721_11150"/>
<keyword evidence="4" id="KW-1185">Reference proteome</keyword>
<reference evidence="3 4" key="1">
    <citation type="submission" date="2016-10" db="EMBL/GenBank/DDBJ databases">
        <authorList>
            <person name="de Groot N.N."/>
        </authorList>
    </citation>
    <scope>NUCLEOTIDE SEQUENCE [LARGE SCALE GENOMIC DNA]</scope>
    <source>
        <strain evidence="3 4">DSM 4180</strain>
    </source>
</reference>
<proteinExistence type="predicted"/>
<protein>
    <submittedName>
        <fullName evidence="3">Zn-dependent peptidase ImmA, M78 family</fullName>
    </submittedName>
</protein>
<evidence type="ECO:0000313" key="3">
    <source>
        <dbReference type="EMBL" id="SFM57956.1"/>
    </source>
</evidence>
<dbReference type="InterPro" id="IPR010359">
    <property type="entry name" value="IrrE_HExxH"/>
</dbReference>
<dbReference type="AlphaFoldDB" id="A0A1I4S057"/>
<feature type="domain" description="IrrE N-terminal-like" evidence="2">
    <location>
        <begin position="186"/>
        <end position="292"/>
    </location>
</feature>
<accession>A0A1I4S057</accession>
<dbReference type="Pfam" id="PF06114">
    <property type="entry name" value="Peptidase_M78"/>
    <property type="match status" value="1"/>
</dbReference>
<evidence type="ECO:0000256" key="1">
    <source>
        <dbReference type="SAM" id="MobiDB-lite"/>
    </source>
</evidence>
<name>A0A1I4S057_ECTMO</name>
<evidence type="ECO:0000259" key="2">
    <source>
        <dbReference type="Pfam" id="PF06114"/>
    </source>
</evidence>
<evidence type="ECO:0000313" key="4">
    <source>
        <dbReference type="Proteomes" id="UP000199556"/>
    </source>
</evidence>
<dbReference type="PANTHER" id="PTHR43236">
    <property type="entry name" value="ANTITOXIN HIGA1"/>
    <property type="match status" value="1"/>
</dbReference>
<dbReference type="Gene3D" id="1.10.10.2910">
    <property type="match status" value="1"/>
</dbReference>